<dbReference type="Pfam" id="PF07589">
    <property type="entry name" value="PEP-CTERM"/>
    <property type="match status" value="1"/>
</dbReference>
<evidence type="ECO:0000313" key="2">
    <source>
        <dbReference type="EMBL" id="RJP72419.1"/>
    </source>
</evidence>
<evidence type="ECO:0000313" key="3">
    <source>
        <dbReference type="Proteomes" id="UP000285961"/>
    </source>
</evidence>
<reference evidence="2 3" key="1">
    <citation type="journal article" date="2017" name="ISME J.">
        <title>Energy and carbon metabolisms in a deep terrestrial subsurface fluid microbial community.</title>
        <authorList>
            <person name="Momper L."/>
            <person name="Jungbluth S.P."/>
            <person name="Lee M.D."/>
            <person name="Amend J.P."/>
        </authorList>
    </citation>
    <scope>NUCLEOTIDE SEQUENCE [LARGE SCALE GENOMIC DNA]</scope>
    <source>
        <strain evidence="2">SURF_17</strain>
    </source>
</reference>
<organism evidence="2 3">
    <name type="scientific">Candidatus Abyssobacteria bacterium SURF_17</name>
    <dbReference type="NCBI Taxonomy" id="2093361"/>
    <lineage>
        <taxon>Bacteria</taxon>
        <taxon>Pseudomonadati</taxon>
        <taxon>Candidatus Hydrogenedentota</taxon>
        <taxon>Candidatus Abyssobacteria</taxon>
    </lineage>
</organism>
<comment type="caution">
    <text evidence="2">The sequence shown here is derived from an EMBL/GenBank/DDBJ whole genome shotgun (WGS) entry which is preliminary data.</text>
</comment>
<dbReference type="InterPro" id="IPR013424">
    <property type="entry name" value="Ice-binding_C"/>
</dbReference>
<name>A0A419F280_9BACT</name>
<evidence type="ECO:0000259" key="1">
    <source>
        <dbReference type="Pfam" id="PF07589"/>
    </source>
</evidence>
<gene>
    <name evidence="2" type="ORF">C4532_06065</name>
</gene>
<sequence length="244" mass="26785">MSYDSQRGGMKKRIACLLVLSATVLLLPKAGFCIPTLQLYIEDGFYDHTDESWFTISSDFELTVFATESTPDAILCVALTGELAGEIYGNGTPNELVIVIDGVSYYEEDFVFGYPPLATTTDQNPGGDDLAPHGVYPGYYLEVSPVAITDPDQIFDTQPLFPDETIVDPETKNGYSYVFDIDDALAGVHFDLYTLNPDGTIDDFAPFSHDAGTVVPEPATLLLLGSGLMILPITRYLTRKRIQR</sequence>
<feature type="domain" description="Ice-binding protein C-terminal" evidence="1">
    <location>
        <begin position="215"/>
        <end position="229"/>
    </location>
</feature>
<protein>
    <submittedName>
        <fullName evidence="2">PEP-CTERM sorting domain-containing protein</fullName>
    </submittedName>
</protein>
<accession>A0A419F280</accession>
<dbReference type="AlphaFoldDB" id="A0A419F280"/>
<dbReference type="EMBL" id="QZKI01000045">
    <property type="protein sequence ID" value="RJP72419.1"/>
    <property type="molecule type" value="Genomic_DNA"/>
</dbReference>
<dbReference type="NCBIfam" id="NF038141">
    <property type="entry name" value="choice_anch_N"/>
    <property type="match status" value="1"/>
</dbReference>
<dbReference type="Proteomes" id="UP000285961">
    <property type="component" value="Unassembled WGS sequence"/>
</dbReference>
<dbReference type="NCBIfam" id="TIGR02595">
    <property type="entry name" value="PEP_CTERM"/>
    <property type="match status" value="1"/>
</dbReference>
<proteinExistence type="predicted"/>